<dbReference type="Pfam" id="PF25846">
    <property type="entry name" value="YmzB"/>
    <property type="match status" value="1"/>
</dbReference>
<evidence type="ECO:0000313" key="1">
    <source>
        <dbReference type="EMBL" id="SDC57385.1"/>
    </source>
</evidence>
<proteinExistence type="predicted"/>
<dbReference type="RefSeq" id="WP_143003514.1">
    <property type="nucleotide sequence ID" value="NZ_FMZA01000010.1"/>
</dbReference>
<dbReference type="AlphaFoldDB" id="A0A1G6MQY1"/>
<gene>
    <name evidence="1" type="ORF">SAMN04488112_11094</name>
</gene>
<dbReference type="InterPro" id="IPR058926">
    <property type="entry name" value="YmzB-like"/>
</dbReference>
<sequence length="112" mass="12739">MEQQIAELIARLEQWNGQEVQIVKEEDGDIDLTLMTLNKTSLIERTPTMDGYVSPLSLRMEGEGSVVHADHQQEELPSAAFDIPVDRLHDNHFDGTRLMLTTDRGTYTISKR</sequence>
<keyword evidence="2" id="KW-1185">Reference proteome</keyword>
<accession>A0A1G6MQY1</accession>
<dbReference type="Proteomes" id="UP000199387">
    <property type="component" value="Unassembled WGS sequence"/>
</dbReference>
<reference evidence="1 2" key="1">
    <citation type="submission" date="2016-10" db="EMBL/GenBank/DDBJ databases">
        <authorList>
            <person name="de Groot N.N."/>
        </authorList>
    </citation>
    <scope>NUCLEOTIDE SEQUENCE [LARGE SCALE GENOMIC DNA]</scope>
    <source>
        <strain evidence="1 2">DSM 45514</strain>
    </source>
</reference>
<evidence type="ECO:0000313" key="2">
    <source>
        <dbReference type="Proteomes" id="UP000199387"/>
    </source>
</evidence>
<protein>
    <submittedName>
        <fullName evidence="1">Uncharacterized protein</fullName>
    </submittedName>
</protein>
<name>A0A1G6MQY1_9BACL</name>
<dbReference type="EMBL" id="FMZA01000010">
    <property type="protein sequence ID" value="SDC57385.1"/>
    <property type="molecule type" value="Genomic_DNA"/>
</dbReference>
<organism evidence="1 2">
    <name type="scientific">Melghirimyces thermohalophilus</name>
    <dbReference type="NCBI Taxonomy" id="1236220"/>
    <lineage>
        <taxon>Bacteria</taxon>
        <taxon>Bacillati</taxon>
        <taxon>Bacillota</taxon>
        <taxon>Bacilli</taxon>
        <taxon>Bacillales</taxon>
        <taxon>Thermoactinomycetaceae</taxon>
        <taxon>Melghirimyces</taxon>
    </lineage>
</organism>
<dbReference type="OrthoDB" id="2705224at2"/>